<dbReference type="FunFam" id="2.130.10.10:FF:000414">
    <property type="entry name" value="Cytoplasmic dynein intermediate chain"/>
    <property type="match status" value="1"/>
</dbReference>
<evidence type="ECO:0000313" key="8">
    <source>
        <dbReference type="Proteomes" id="UP000076632"/>
    </source>
</evidence>
<evidence type="ECO:0000256" key="1">
    <source>
        <dbReference type="ARBA" id="ARBA00004496"/>
    </source>
</evidence>
<keyword evidence="8" id="KW-1185">Reference proteome</keyword>
<keyword evidence="4" id="KW-0677">Repeat</keyword>
<dbReference type="RefSeq" id="XP_018189455.1">
    <property type="nucleotide sequence ID" value="XM_018332485.1"/>
</dbReference>
<dbReference type="PROSITE" id="PS50082">
    <property type="entry name" value="WD_REPEATS_2"/>
    <property type="match status" value="1"/>
</dbReference>
<dbReference type="GO" id="GO:0005737">
    <property type="term" value="C:cytoplasm"/>
    <property type="evidence" value="ECO:0007669"/>
    <property type="project" value="UniProtKB-SubCell"/>
</dbReference>
<feature type="compositionally biased region" description="Polar residues" evidence="6">
    <location>
        <begin position="82"/>
        <end position="97"/>
    </location>
</feature>
<dbReference type="Pfam" id="PF00400">
    <property type="entry name" value="WD40"/>
    <property type="match status" value="2"/>
</dbReference>
<dbReference type="Proteomes" id="UP000076632">
    <property type="component" value="Unassembled WGS sequence"/>
</dbReference>
<feature type="repeat" description="WD" evidence="5">
    <location>
        <begin position="505"/>
        <end position="552"/>
    </location>
</feature>
<keyword evidence="3 5" id="KW-0853">WD repeat</keyword>
<name>A0A165HT42_XYLHT</name>
<reference evidence="7 8" key="1">
    <citation type="journal article" date="2016" name="Fungal Biol.">
        <title>The genome of Xylona heveae provides a window into fungal endophytism.</title>
        <authorList>
            <person name="Gazis R."/>
            <person name="Kuo A."/>
            <person name="Riley R."/>
            <person name="LaButti K."/>
            <person name="Lipzen A."/>
            <person name="Lin J."/>
            <person name="Amirebrahimi M."/>
            <person name="Hesse C.N."/>
            <person name="Spatafora J.W."/>
            <person name="Henrissat B."/>
            <person name="Hainaut M."/>
            <person name="Grigoriev I.V."/>
            <person name="Hibbett D.S."/>
        </authorList>
    </citation>
    <scope>NUCLEOTIDE SEQUENCE [LARGE SCALE GENOMIC DNA]</scope>
    <source>
        <strain evidence="7 8">TC161</strain>
    </source>
</reference>
<accession>A0A165HT42</accession>
<dbReference type="Gene3D" id="2.130.10.10">
    <property type="entry name" value="YVTN repeat-like/Quinoprotein amine dehydrogenase"/>
    <property type="match status" value="2"/>
</dbReference>
<dbReference type="GO" id="GO:0045503">
    <property type="term" value="F:dynein light chain binding"/>
    <property type="evidence" value="ECO:0007669"/>
    <property type="project" value="TreeGrafter"/>
</dbReference>
<comment type="subcellular location">
    <subcellularLocation>
        <location evidence="1">Cytoplasm</location>
    </subcellularLocation>
</comment>
<evidence type="ECO:0000256" key="5">
    <source>
        <dbReference type="PROSITE-ProRule" id="PRU00221"/>
    </source>
</evidence>
<feature type="region of interest" description="Disordered" evidence="6">
    <location>
        <begin position="148"/>
        <end position="221"/>
    </location>
</feature>
<dbReference type="InterPro" id="IPR050687">
    <property type="entry name" value="Dynein_IC"/>
</dbReference>
<organism evidence="7 8">
    <name type="scientific">Xylona heveae (strain CBS 132557 / TC161)</name>
    <dbReference type="NCBI Taxonomy" id="1328760"/>
    <lineage>
        <taxon>Eukaryota</taxon>
        <taxon>Fungi</taxon>
        <taxon>Dikarya</taxon>
        <taxon>Ascomycota</taxon>
        <taxon>Pezizomycotina</taxon>
        <taxon>Xylonomycetes</taxon>
        <taxon>Xylonales</taxon>
        <taxon>Xylonaceae</taxon>
        <taxon>Xylona</taxon>
    </lineage>
</organism>
<dbReference type="InterPro" id="IPR001680">
    <property type="entry name" value="WD40_rpt"/>
</dbReference>
<dbReference type="STRING" id="1328760.A0A165HT42"/>
<dbReference type="InParanoid" id="A0A165HT42"/>
<dbReference type="GO" id="GO:0005868">
    <property type="term" value="C:cytoplasmic dynein complex"/>
    <property type="evidence" value="ECO:0007669"/>
    <property type="project" value="TreeGrafter"/>
</dbReference>
<dbReference type="EMBL" id="KV407457">
    <property type="protein sequence ID" value="KZF23900.1"/>
    <property type="molecule type" value="Genomic_DNA"/>
</dbReference>
<dbReference type="PANTHER" id="PTHR12442:SF22">
    <property type="entry name" value="CYTOPLASMIC DYNEIN 1 INTERMEDIATE CHAIN-RELATED"/>
    <property type="match status" value="1"/>
</dbReference>
<dbReference type="InterPro" id="IPR015943">
    <property type="entry name" value="WD40/YVTN_repeat-like_dom_sf"/>
</dbReference>
<evidence type="ECO:0000256" key="6">
    <source>
        <dbReference type="SAM" id="MobiDB-lite"/>
    </source>
</evidence>
<dbReference type="GeneID" id="28897622"/>
<dbReference type="OMA" id="MHDRPEY"/>
<sequence length="688" mass="75630">MLQQRREEILAKKAKLAELKRQRELRQKEFTANRQNVAETSELVPPSPSRADHRRELEDLITSLVGESRPGSVAQKDGDATPASTTKASRPNSVLSASQVSVENVGTPNHAAQNLSTAPLCTIFDFTPAPVQEITTYSKAVQTIEPWKPQYKDQEDFTSEEEDESNTPAHPSRSSKRVSRREREKDEELRQSLRKEIEEELRALNDEATKSGAGMDQKEPLESYPAATLSGEELAALTSTDEYVDFIERSTKIAEKAVDEYDVLADYTLGGLYDIDDGDAYEGTHGKRGGKLRELYRFWDDRWSKKRMVTDLNFSPKFPELLVASYTKSPSAPHDPAGLVQVWNSHLHDRAEYIFQAQSDILTAKFSPFHPNLIIGGSYSGQILLWDTRAKSHPVQKTPLTSSGHTHPVYSVDIVGTQNANNVISCSTDGVICSWAIDMLSQPQEILELVAPPPTRLEDLSPTCMAFPHADPTYFLVGSEEGTIYACHRYDRAGAKAGIDQRICYRGHAAPVMSVDFHPFRGPIDLGDMVLSSSLDWTAKLWKIRAPAAASAGAVSGTPDTVTPLLEIGREDIIYDAKWSPVKPGVFASVDGSGSLAIWNLLVDCEVPVATAQPRDSNSFGISPKSLNKCAWESVDGKRIATGGVDGAVTVFEVGNELGGAENARPEEWTDFKRLLGKLDNGTVLDGQ</sequence>
<proteinExistence type="predicted"/>
<dbReference type="GO" id="GO:0010970">
    <property type="term" value="P:transport along microtubule"/>
    <property type="evidence" value="ECO:0007669"/>
    <property type="project" value="TreeGrafter"/>
</dbReference>
<feature type="compositionally biased region" description="Basic and acidic residues" evidence="6">
    <location>
        <begin position="181"/>
        <end position="209"/>
    </location>
</feature>
<dbReference type="SUPFAM" id="SSF50978">
    <property type="entry name" value="WD40 repeat-like"/>
    <property type="match status" value="1"/>
</dbReference>
<evidence type="ECO:0000256" key="4">
    <source>
        <dbReference type="ARBA" id="ARBA00022737"/>
    </source>
</evidence>
<evidence type="ECO:0000256" key="3">
    <source>
        <dbReference type="ARBA" id="ARBA00022574"/>
    </source>
</evidence>
<dbReference type="AlphaFoldDB" id="A0A165HT42"/>
<keyword evidence="2" id="KW-0963">Cytoplasm</keyword>
<dbReference type="PANTHER" id="PTHR12442">
    <property type="entry name" value="DYNEIN INTERMEDIATE CHAIN"/>
    <property type="match status" value="1"/>
</dbReference>
<dbReference type="SMART" id="SM00320">
    <property type="entry name" value="WD40"/>
    <property type="match status" value="6"/>
</dbReference>
<gene>
    <name evidence="7" type="ORF">L228DRAFT_246750</name>
</gene>
<evidence type="ECO:0000313" key="7">
    <source>
        <dbReference type="EMBL" id="KZF23900.1"/>
    </source>
</evidence>
<dbReference type="InterPro" id="IPR036322">
    <property type="entry name" value="WD40_repeat_dom_sf"/>
</dbReference>
<dbReference type="GO" id="GO:0045504">
    <property type="term" value="F:dynein heavy chain binding"/>
    <property type="evidence" value="ECO:0007669"/>
    <property type="project" value="TreeGrafter"/>
</dbReference>
<feature type="region of interest" description="Disordered" evidence="6">
    <location>
        <begin position="27"/>
        <end position="97"/>
    </location>
</feature>
<protein>
    <submittedName>
        <fullName evidence="7">Cytoplasmic dynein-like protein 1 intermediate chain 2</fullName>
    </submittedName>
</protein>
<evidence type="ECO:0000256" key="2">
    <source>
        <dbReference type="ARBA" id="ARBA00022490"/>
    </source>
</evidence>
<feature type="compositionally biased region" description="Acidic residues" evidence="6">
    <location>
        <begin position="156"/>
        <end position="165"/>
    </location>
</feature>
<dbReference type="OrthoDB" id="366230at2759"/>